<dbReference type="Pfam" id="PF00589">
    <property type="entry name" value="Phage_integrase"/>
    <property type="match status" value="1"/>
</dbReference>
<dbReference type="PROSITE" id="PS51900">
    <property type="entry name" value="CB"/>
    <property type="match status" value="1"/>
</dbReference>
<dbReference type="InterPro" id="IPR044068">
    <property type="entry name" value="CB"/>
</dbReference>
<dbReference type="PANTHER" id="PTHR30349">
    <property type="entry name" value="PHAGE INTEGRASE-RELATED"/>
    <property type="match status" value="1"/>
</dbReference>
<evidence type="ECO:0000256" key="4">
    <source>
        <dbReference type="PROSITE-ProRule" id="PRU01248"/>
    </source>
</evidence>
<evidence type="ECO:0000313" key="8">
    <source>
        <dbReference type="Proteomes" id="UP000295063"/>
    </source>
</evidence>
<dbReference type="GO" id="GO:0006310">
    <property type="term" value="P:DNA recombination"/>
    <property type="evidence" value="ECO:0007669"/>
    <property type="project" value="UniProtKB-KW"/>
</dbReference>
<dbReference type="GO" id="GO:0003677">
    <property type="term" value="F:DNA binding"/>
    <property type="evidence" value="ECO:0007669"/>
    <property type="project" value="UniProtKB-UniRule"/>
</dbReference>
<gene>
    <name evidence="7" type="ORF">EV210_114114</name>
</gene>
<reference evidence="7 8" key="1">
    <citation type="submission" date="2019-03" db="EMBL/GenBank/DDBJ databases">
        <title>Genomic Encyclopedia of Type Strains, Phase IV (KMG-IV): sequencing the most valuable type-strain genomes for metagenomic binning, comparative biology and taxonomic classification.</title>
        <authorList>
            <person name="Goeker M."/>
        </authorList>
    </citation>
    <scope>NUCLEOTIDE SEQUENCE [LARGE SCALE GENOMIC DNA]</scope>
    <source>
        <strain evidence="7 8">DSM 15969</strain>
    </source>
</reference>
<keyword evidence="1" id="KW-0229">DNA integration</keyword>
<dbReference type="RefSeq" id="WP_132082800.1">
    <property type="nucleotide sequence ID" value="NZ_SLUI01000014.1"/>
</dbReference>
<accession>A0A4R1PTJ5</accession>
<protein>
    <submittedName>
        <fullName evidence="7">Site-specific recombinase XerD</fullName>
    </submittedName>
</protein>
<dbReference type="AlphaFoldDB" id="A0A4R1PTJ5"/>
<evidence type="ECO:0000256" key="3">
    <source>
        <dbReference type="ARBA" id="ARBA00023172"/>
    </source>
</evidence>
<dbReference type="CDD" id="cd01189">
    <property type="entry name" value="INT_ICEBs1_C_like"/>
    <property type="match status" value="1"/>
</dbReference>
<dbReference type="InterPro" id="IPR004107">
    <property type="entry name" value="Integrase_SAM-like_N"/>
</dbReference>
<feature type="domain" description="Tyr recombinase" evidence="5">
    <location>
        <begin position="173"/>
        <end position="372"/>
    </location>
</feature>
<dbReference type="EMBL" id="SLUI01000014">
    <property type="protein sequence ID" value="TCL35094.1"/>
    <property type="molecule type" value="Genomic_DNA"/>
</dbReference>
<dbReference type="PANTHER" id="PTHR30349:SF91">
    <property type="entry name" value="INTA PROTEIN"/>
    <property type="match status" value="1"/>
</dbReference>
<organism evidence="7 8">
    <name type="scientific">Anaerospora hongkongensis</name>
    <dbReference type="NCBI Taxonomy" id="244830"/>
    <lineage>
        <taxon>Bacteria</taxon>
        <taxon>Bacillati</taxon>
        <taxon>Bacillota</taxon>
        <taxon>Negativicutes</taxon>
        <taxon>Selenomonadales</taxon>
        <taxon>Sporomusaceae</taxon>
        <taxon>Anaerospora</taxon>
    </lineage>
</organism>
<dbReference type="InterPro" id="IPR010998">
    <property type="entry name" value="Integrase_recombinase_N"/>
</dbReference>
<evidence type="ECO:0000259" key="5">
    <source>
        <dbReference type="PROSITE" id="PS51898"/>
    </source>
</evidence>
<dbReference type="InterPro" id="IPR002104">
    <property type="entry name" value="Integrase_catalytic"/>
</dbReference>
<keyword evidence="2 4" id="KW-0238">DNA-binding</keyword>
<keyword evidence="8" id="KW-1185">Reference proteome</keyword>
<evidence type="ECO:0000313" key="7">
    <source>
        <dbReference type="EMBL" id="TCL35094.1"/>
    </source>
</evidence>
<evidence type="ECO:0000256" key="1">
    <source>
        <dbReference type="ARBA" id="ARBA00022908"/>
    </source>
</evidence>
<dbReference type="InterPro" id="IPR013762">
    <property type="entry name" value="Integrase-like_cat_sf"/>
</dbReference>
<sequence length="411" mass="46403">MAKRANGEGTICRRKDGLWTAAITLGRDESTGKLVRKFVYGKTKAEVQEKKAALLETNKGLAYVDADKITIAQWLEKWLHVYARTRVRQNTLEGYQYIIRNHLTPSIGTTKLSKLQATQIQAMINNILDNGGSPRLAEFSFAVLRAALRQALKEELIYRDPTLAVSLPKKKKKEVVPLTDEQWTSLLETASTPTFIFWYPALLLEWGTGIRRGELVGLRWSDIDFKRQTIFIGRAAITTRDGPKISEPKSQKSRRTIPIPPTVTAELKKHKIRQAAIRLKAKTWEDHDLVFPTRFGTLQDPCVLTRRFSRLVKAAGISHVSFHDLRHDHASRLFAQGEHPRDVQDRLGHSSITLTMDTYTHAMPGRQENIAGRLEGNLPSCLVPVSTPAARKFKIKKISLHHLPTTTGEPT</sequence>
<dbReference type="PROSITE" id="PS51898">
    <property type="entry name" value="TYR_RECOMBINASE"/>
    <property type="match status" value="1"/>
</dbReference>
<evidence type="ECO:0000259" key="6">
    <source>
        <dbReference type="PROSITE" id="PS51900"/>
    </source>
</evidence>
<dbReference type="InterPro" id="IPR011010">
    <property type="entry name" value="DNA_brk_join_enz"/>
</dbReference>
<keyword evidence="3" id="KW-0233">DNA recombination</keyword>
<dbReference type="GO" id="GO:0015074">
    <property type="term" value="P:DNA integration"/>
    <property type="evidence" value="ECO:0007669"/>
    <property type="project" value="UniProtKB-KW"/>
</dbReference>
<dbReference type="Gene3D" id="1.10.443.10">
    <property type="entry name" value="Intergrase catalytic core"/>
    <property type="match status" value="1"/>
</dbReference>
<dbReference type="OrthoDB" id="9769726at2"/>
<comment type="caution">
    <text evidence="7">The sequence shown here is derived from an EMBL/GenBank/DDBJ whole genome shotgun (WGS) entry which is preliminary data.</text>
</comment>
<feature type="domain" description="Core-binding (CB)" evidence="6">
    <location>
        <begin position="69"/>
        <end position="152"/>
    </location>
</feature>
<proteinExistence type="predicted"/>
<name>A0A4R1PTJ5_9FIRM</name>
<dbReference type="Pfam" id="PF14659">
    <property type="entry name" value="Phage_int_SAM_3"/>
    <property type="match status" value="1"/>
</dbReference>
<evidence type="ECO:0000256" key="2">
    <source>
        <dbReference type="ARBA" id="ARBA00023125"/>
    </source>
</evidence>
<dbReference type="InterPro" id="IPR050090">
    <property type="entry name" value="Tyrosine_recombinase_XerCD"/>
</dbReference>
<dbReference type="SUPFAM" id="SSF56349">
    <property type="entry name" value="DNA breaking-rejoining enzymes"/>
    <property type="match status" value="1"/>
</dbReference>
<dbReference type="Gene3D" id="1.10.150.130">
    <property type="match status" value="1"/>
</dbReference>
<dbReference type="Proteomes" id="UP000295063">
    <property type="component" value="Unassembled WGS sequence"/>
</dbReference>